<feature type="region of interest" description="Disordered" evidence="4">
    <location>
        <begin position="1"/>
        <end position="59"/>
    </location>
</feature>
<feature type="domain" description="BEACH-type PH" evidence="6">
    <location>
        <begin position="1775"/>
        <end position="1906"/>
    </location>
</feature>
<dbReference type="Pfam" id="PF00400">
    <property type="entry name" value="WD40"/>
    <property type="match status" value="2"/>
</dbReference>
<dbReference type="InterPro" id="IPR011993">
    <property type="entry name" value="PH-like_dom_sf"/>
</dbReference>
<dbReference type="PROSITE" id="PS50197">
    <property type="entry name" value="BEACH"/>
    <property type="match status" value="1"/>
</dbReference>
<dbReference type="EMBL" id="JAQGDS010000005">
    <property type="protein sequence ID" value="KAJ6260667.1"/>
    <property type="molecule type" value="Genomic_DNA"/>
</dbReference>
<dbReference type="InterPro" id="IPR036372">
    <property type="entry name" value="BEACH_dom_sf"/>
</dbReference>
<keyword evidence="8" id="KW-1185">Reference proteome</keyword>
<dbReference type="Gene3D" id="2.30.29.30">
    <property type="entry name" value="Pleckstrin-homology domain (PH domain)/Phosphotyrosine-binding domain (PTB)"/>
    <property type="match status" value="1"/>
</dbReference>
<feature type="repeat" description="WD" evidence="3">
    <location>
        <begin position="2355"/>
        <end position="2396"/>
    </location>
</feature>
<dbReference type="Pfam" id="PF15787">
    <property type="entry name" value="DUF4704"/>
    <property type="match status" value="1"/>
</dbReference>
<dbReference type="SUPFAM" id="SSF50978">
    <property type="entry name" value="WD40 repeat-like"/>
    <property type="match status" value="1"/>
</dbReference>
<feature type="domain" description="BEACH" evidence="5">
    <location>
        <begin position="1948"/>
        <end position="2224"/>
    </location>
</feature>
<dbReference type="SUPFAM" id="SSF81837">
    <property type="entry name" value="BEACH domain"/>
    <property type="match status" value="1"/>
</dbReference>
<dbReference type="PANTHER" id="PTHR46108:SF4">
    <property type="entry name" value="BLUE CHEESE"/>
    <property type="match status" value="1"/>
</dbReference>
<keyword evidence="2" id="KW-0677">Repeat</keyword>
<dbReference type="Gene3D" id="2.130.10.10">
    <property type="entry name" value="YVTN repeat-like/Quinoprotein amine dehydrogenase"/>
    <property type="match status" value="1"/>
</dbReference>
<dbReference type="Pfam" id="PF02138">
    <property type="entry name" value="Beach"/>
    <property type="match status" value="1"/>
</dbReference>
<dbReference type="CDD" id="cd06071">
    <property type="entry name" value="Beach"/>
    <property type="match status" value="1"/>
</dbReference>
<dbReference type="InterPro" id="IPR036322">
    <property type="entry name" value="WD40_repeat_dom_sf"/>
</dbReference>
<dbReference type="InterPro" id="IPR000409">
    <property type="entry name" value="BEACH_dom"/>
</dbReference>
<proteinExistence type="predicted"/>
<sequence length="2540" mass="285886">MKRNTRRDGASQSRRVQLSSSSLGVPSARAPTDRRHTYDQELSAMSHANGPPPPLPARTRGVSTSFALEQQRLAADIDPVLQAISEPLQSVTAVPDKLPQLLQLRSSLKQLPDGSWQEVFRLLGGFDSLLQALAGVAGFYSLDDPEDVRLCLVDYLKCVLNLLSESLVGHAGNKRFFSKKIGFDALERGLAAAGLPVSAPDYLFGLLFAFGMNDETFASFIVRCRRDLPETPAEVIHHVREKTKSAFSGNDLLRHAAILPVIVNFYKALELDTVTLTAVLQAILSLTTSNQYNLNEVHRSEILSTFILPKLWPRDPDDDLQPIFSEIAYSLIPLGVNYPDDAKLIFRQAIEDPAAAEFLLCGLKQSRTPPLIQFDLSLHGYASVELATLGRSFPPSSGGYTLALWVYIDKFDDSVHTTLFGVFDGTQKCFVLAYLEQDTHKLILQTSVSSAKASIRFRNYVFEEKTWYHIAVAHRRGKATSAAKALLYVNGDFIEQAKCSYPSSPPSPQNFVQAFLGTPADLSPRIGHGVLSSKWSVANAYLFEEIISDDLIAVHFNLGPRYYGNFQDCLGSFQTYEASASLNMRNEVMHPGKEEKSDIISAIRQKASTVMSEPKVLLNISATGVLDDTYNVPNDVRILTEKVSRQASKNLQNYVRKGPVSLNAAVPFISDALCMPHGTAVMTGDPVVLYPGSLDNAAWKIGGAAAVTLKLVEAAKTPEEVCRAVEILFETIKSNWRNSEAMEKENGFGILAYLLRTKEHSGVVCRELLDLILIFVGYNMERPEESVLINPLAYRVLLVDFELWRKADIPTQRAYFAQFIVFGSGSINHRFNAKRLQRMRIVKKLIHALKSDAFSMEVIPDFLAAFKSLISSSFSQEMLRSLSLFITYALYSGRQTRGLRQKKSTYQLKRTDSEAYSPISSGRRPGDFALKRQVGLMMLEMYSELLCESSSTNNIMKFARTITNRWLLYLLDDENPKVIACAMKILARILVVHGQNYIAKFSGKSSGFLVLRRRLRKWWRIPEIWMATFSVFLGIDIAKIDLSEPLVLYHLINTFKFDDKDGRFICSDMWAVVASMLKTAVHDITKSQREVARIQPSKNRLLNPDDAEKKHNRRRSLSLDTQLHLMTLGEIPEPTERPSPDAEKMINSIVHFLADLQQNCAPFKEFCSGTVFLKEMLDILFPIICDTDQLSAETELDLTLADDAEDRLRHGQSVSQTNILQATGSAVWSTVTDNSATRAMPFGRRSSFIMVDTDSTAAAPSAARLAPAVNPTSIEVAKVKASATSNELVSSLVDIVVAVFKTMLLERREFAGFGLATKIPPGTLDQRIYFESYIVRNTLSLLRNDIALDLKLLTEPRILTNVGRMAFHLSQSIFEGWFATGAEQLLEFIGIVLEYIERPDVSSIKSVRLCNQTIIGLRTTFMKLLWHRFSAILSITDDKGEATIVEFLQQLLIWNNIVLTVEPQDLDTIRIFSYFLYVFLTEDKNSIRTISLQLLRLVLSRKTLEISQILIGPKTPAELKPTMTDLLKISDLDDIQSLEWIEGHHDELDAFFFGGVAVTWDTYVSEENKRIKEAARARIAQRKDKLKGWAVENINNEDTYNKHRAASTFWTSNIYAEEHAKYQRAYQDHQDNIAFMISVYTKLNRELQRPCGLLDSGEPQKWQLDVSEGRNRMRKRLLPDHRTQEREYGPKQRGTELAVGTSATNTPVSNTPPPPAMIDDERSLRPTTSDANHRESVSMVAGGDNIEDDFELIDDPRGDDDEFEDKNRKVLRSLQVGEIVQFVSNVSRVLGLSICEGLLILGRENLYMIDNFFQKADGEIINVWQAQPAERDQYLQSIAGLDAEKSRSTSDEHEARQWEWKELLSVSKRKFLFRDVALELFFSDGRNYLLTTMTQRDRDILHAKLAQRIPASQPIQPGERHNEEAWLVETMGQPATGLSPISFGGKLANVFMAASANPATKRWLKHEISNFHYLILVNAMAGRTFNDLTQYPVFPWVLADYTSEELDLTNPRTFRDFSKPMGAQTPERAREFQERYRAFQDLGDSKAPPFHYGTHYSSAMIGGNFDHADRLFYSMEKAWSSASRDTTTDVRELIPEFFFLPEFLVNSNEFNFGVRQATGEAVDSVILPPWAKGDPNIFIAKHREALESPYVSEHLHDWIDLVFGYKQKGDAAVEATNVFHHLSYSGAIDLGSIIDPVERTAAIGIIHNFGQTPNQIFSRPHPQRENSVRNTSRLDGSVESLIRLPFPLLDTREKVQQICFSYRQGKVVPSSEFRIHIGPGFDRYLEWGYSDGGVRFFDAESRKMIALFEHLHQDQISSVLVVDENLFVTGGCDCTVSIWKMESLKTFDIHPTACLQGHCAAVIHLAVSRSFNLLVTGDSEGVILVWDISRRTYIRKLGTHASIQCITLNDVTGDILVSGVSEMTLYTLNGQLVLHKSIEDAAPDQMIVSAAFYEGLSNEWLERELIFTGHRRGIVNIWSKQVVDGKFDLTLVKSLQHINPYQTQATVSASITAILPMPRSVFTGDEWGRVYQWDCVSKIT</sequence>
<gene>
    <name evidence="7" type="ORF">Dda_4894</name>
</gene>
<evidence type="ECO:0000259" key="6">
    <source>
        <dbReference type="PROSITE" id="PS51783"/>
    </source>
</evidence>
<dbReference type="Pfam" id="PF23295">
    <property type="entry name" value="Arm_4"/>
    <property type="match status" value="1"/>
</dbReference>
<dbReference type="Pfam" id="PF14844">
    <property type="entry name" value="PH_BEACH"/>
    <property type="match status" value="1"/>
</dbReference>
<comment type="caution">
    <text evidence="7">The sequence shown here is derived from an EMBL/GenBank/DDBJ whole genome shotgun (WGS) entry which is preliminary data.</text>
</comment>
<dbReference type="SMART" id="SM01026">
    <property type="entry name" value="Beach"/>
    <property type="match status" value="1"/>
</dbReference>
<evidence type="ECO:0000256" key="2">
    <source>
        <dbReference type="ARBA" id="ARBA00022737"/>
    </source>
</evidence>
<feature type="region of interest" description="Disordered" evidence="4">
    <location>
        <begin position="1681"/>
        <end position="1717"/>
    </location>
</feature>
<dbReference type="SUPFAM" id="SSF49899">
    <property type="entry name" value="Concanavalin A-like lectins/glucanases"/>
    <property type="match status" value="1"/>
</dbReference>
<dbReference type="PROSITE" id="PS51783">
    <property type="entry name" value="PH_BEACH"/>
    <property type="match status" value="1"/>
</dbReference>
<accession>A0AAD6J257</accession>
<evidence type="ECO:0000256" key="3">
    <source>
        <dbReference type="PROSITE-ProRule" id="PRU00221"/>
    </source>
</evidence>
<dbReference type="SMART" id="SM00320">
    <property type="entry name" value="WD40"/>
    <property type="match status" value="2"/>
</dbReference>
<reference evidence="7" key="1">
    <citation type="submission" date="2023-01" db="EMBL/GenBank/DDBJ databases">
        <title>The chitinases involved in constricting ring structure development in the nematode-trapping fungus Drechslerella dactyloides.</title>
        <authorList>
            <person name="Wang R."/>
            <person name="Zhang L."/>
            <person name="Tang P."/>
            <person name="Li S."/>
            <person name="Liang L."/>
        </authorList>
    </citation>
    <scope>NUCLEOTIDE SEQUENCE</scope>
    <source>
        <strain evidence="7">YMF1.00031</strain>
    </source>
</reference>
<dbReference type="InterPro" id="IPR023362">
    <property type="entry name" value="PH-BEACH_dom"/>
</dbReference>
<keyword evidence="1 3" id="KW-0853">WD repeat</keyword>
<dbReference type="PANTHER" id="PTHR46108">
    <property type="entry name" value="BLUE CHEESE"/>
    <property type="match status" value="1"/>
</dbReference>
<feature type="compositionally biased region" description="Low complexity" evidence="4">
    <location>
        <begin position="11"/>
        <end position="25"/>
    </location>
</feature>
<dbReference type="SUPFAM" id="SSF50729">
    <property type="entry name" value="PH domain-like"/>
    <property type="match status" value="1"/>
</dbReference>
<evidence type="ECO:0000313" key="8">
    <source>
        <dbReference type="Proteomes" id="UP001221413"/>
    </source>
</evidence>
<dbReference type="InterPro" id="IPR056252">
    <property type="entry name" value="Alfy-like_Arm-like"/>
</dbReference>
<dbReference type="InterPro" id="IPR013320">
    <property type="entry name" value="ConA-like_dom_sf"/>
</dbReference>
<organism evidence="7 8">
    <name type="scientific">Drechslerella dactyloides</name>
    <name type="common">Nematode-trapping fungus</name>
    <name type="synonym">Arthrobotrys dactyloides</name>
    <dbReference type="NCBI Taxonomy" id="74499"/>
    <lineage>
        <taxon>Eukaryota</taxon>
        <taxon>Fungi</taxon>
        <taxon>Dikarya</taxon>
        <taxon>Ascomycota</taxon>
        <taxon>Pezizomycotina</taxon>
        <taxon>Orbiliomycetes</taxon>
        <taxon>Orbiliales</taxon>
        <taxon>Orbiliaceae</taxon>
        <taxon>Drechslerella</taxon>
    </lineage>
</organism>
<evidence type="ECO:0008006" key="9">
    <source>
        <dbReference type="Google" id="ProtNLM"/>
    </source>
</evidence>
<feature type="compositionally biased region" description="Basic and acidic residues" evidence="4">
    <location>
        <begin position="1681"/>
        <end position="1694"/>
    </location>
</feature>
<dbReference type="InterPro" id="IPR001680">
    <property type="entry name" value="WD40_rpt"/>
</dbReference>
<dbReference type="InterPro" id="IPR031570">
    <property type="entry name" value="NBEA/BDCP_DUF4704"/>
</dbReference>
<dbReference type="InterPro" id="IPR015943">
    <property type="entry name" value="WD40/YVTN_repeat-like_dom_sf"/>
</dbReference>
<dbReference type="Gene3D" id="1.10.1540.10">
    <property type="entry name" value="BEACH domain"/>
    <property type="match status" value="1"/>
</dbReference>
<evidence type="ECO:0000256" key="4">
    <source>
        <dbReference type="SAM" id="MobiDB-lite"/>
    </source>
</evidence>
<dbReference type="PROSITE" id="PS50082">
    <property type="entry name" value="WD_REPEATS_2"/>
    <property type="match status" value="1"/>
</dbReference>
<evidence type="ECO:0000313" key="7">
    <source>
        <dbReference type="EMBL" id="KAJ6260667.1"/>
    </source>
</evidence>
<dbReference type="Proteomes" id="UP001221413">
    <property type="component" value="Unassembled WGS sequence"/>
</dbReference>
<evidence type="ECO:0000256" key="1">
    <source>
        <dbReference type="ARBA" id="ARBA00022574"/>
    </source>
</evidence>
<evidence type="ECO:0000259" key="5">
    <source>
        <dbReference type="PROSITE" id="PS50197"/>
    </source>
</evidence>
<dbReference type="PROSITE" id="PS50294">
    <property type="entry name" value="WD_REPEATS_REGION"/>
    <property type="match status" value="1"/>
</dbReference>
<name>A0AAD6J257_DREDA</name>
<dbReference type="CDD" id="cd01201">
    <property type="entry name" value="PH_BEACH"/>
    <property type="match status" value="1"/>
</dbReference>
<dbReference type="InterPro" id="IPR051944">
    <property type="entry name" value="BEACH_domain_protein"/>
</dbReference>
<dbReference type="Gene3D" id="2.60.120.200">
    <property type="match status" value="1"/>
</dbReference>
<protein>
    <recommendedName>
        <fullName evidence="9">Beach-domain-containing protein</fullName>
    </recommendedName>
</protein>
<dbReference type="Pfam" id="PF13385">
    <property type="entry name" value="Laminin_G_3"/>
    <property type="match status" value="1"/>
</dbReference>